<dbReference type="AlphaFoldDB" id="A0A843VWZ6"/>
<comment type="caution">
    <text evidence="2">The sequence shown here is derived from an EMBL/GenBank/DDBJ whole genome shotgun (WGS) entry which is preliminary data.</text>
</comment>
<proteinExistence type="predicted"/>
<evidence type="ECO:0000256" key="1">
    <source>
        <dbReference type="SAM" id="MobiDB-lite"/>
    </source>
</evidence>
<evidence type="ECO:0000313" key="2">
    <source>
        <dbReference type="EMBL" id="MQM01369.1"/>
    </source>
</evidence>
<accession>A0A843VWZ6</accession>
<protein>
    <submittedName>
        <fullName evidence="2">Uncharacterized protein</fullName>
    </submittedName>
</protein>
<organism evidence="2 3">
    <name type="scientific">Colocasia esculenta</name>
    <name type="common">Wild taro</name>
    <name type="synonym">Arum esculentum</name>
    <dbReference type="NCBI Taxonomy" id="4460"/>
    <lineage>
        <taxon>Eukaryota</taxon>
        <taxon>Viridiplantae</taxon>
        <taxon>Streptophyta</taxon>
        <taxon>Embryophyta</taxon>
        <taxon>Tracheophyta</taxon>
        <taxon>Spermatophyta</taxon>
        <taxon>Magnoliopsida</taxon>
        <taxon>Liliopsida</taxon>
        <taxon>Araceae</taxon>
        <taxon>Aroideae</taxon>
        <taxon>Colocasieae</taxon>
        <taxon>Colocasia</taxon>
    </lineage>
</organism>
<feature type="compositionally biased region" description="Basic and acidic residues" evidence="1">
    <location>
        <begin position="1"/>
        <end position="12"/>
    </location>
</feature>
<keyword evidence="3" id="KW-1185">Reference proteome</keyword>
<name>A0A843VWZ6_COLES</name>
<evidence type="ECO:0000313" key="3">
    <source>
        <dbReference type="Proteomes" id="UP000652761"/>
    </source>
</evidence>
<dbReference type="Proteomes" id="UP000652761">
    <property type="component" value="Unassembled WGS sequence"/>
</dbReference>
<dbReference type="EMBL" id="NMUH01002667">
    <property type="protein sequence ID" value="MQM01369.1"/>
    <property type="molecule type" value="Genomic_DNA"/>
</dbReference>
<sequence length="66" mass="7493">MRKKNLTERTEPKQSGPWAHPGHPIGVTRPCPGAAFTRSRYGTPVPPRYAHEYDDNACFSNKLDRK</sequence>
<reference evidence="2" key="1">
    <citation type="submission" date="2017-07" db="EMBL/GenBank/DDBJ databases">
        <title>Taro Niue Genome Assembly and Annotation.</title>
        <authorList>
            <person name="Atibalentja N."/>
            <person name="Keating K."/>
            <person name="Fields C.J."/>
        </authorList>
    </citation>
    <scope>NUCLEOTIDE SEQUENCE</scope>
    <source>
        <strain evidence="2">Niue_2</strain>
        <tissue evidence="2">Leaf</tissue>
    </source>
</reference>
<feature type="region of interest" description="Disordered" evidence="1">
    <location>
        <begin position="1"/>
        <end position="31"/>
    </location>
</feature>
<gene>
    <name evidence="2" type="ORF">Taro_034124</name>
</gene>